<feature type="non-terminal residue" evidence="1">
    <location>
        <position position="1"/>
    </location>
</feature>
<feature type="non-terminal residue" evidence="1">
    <location>
        <position position="67"/>
    </location>
</feature>
<name>A0A6J4UNI1_9BACT</name>
<proteinExistence type="predicted"/>
<protein>
    <submittedName>
        <fullName evidence="1">Uncharacterized protein</fullName>
    </submittedName>
</protein>
<sequence>WWEPVPVAGWFATNLDPPAAPVALGLIGVGVRSVCFDAAIVLVVPPVSLQGAPTGGARQVPSFRMRN</sequence>
<organism evidence="1">
    <name type="scientific">uncultured Thermomicrobiales bacterium</name>
    <dbReference type="NCBI Taxonomy" id="1645740"/>
    <lineage>
        <taxon>Bacteria</taxon>
        <taxon>Pseudomonadati</taxon>
        <taxon>Thermomicrobiota</taxon>
        <taxon>Thermomicrobia</taxon>
        <taxon>Thermomicrobiales</taxon>
        <taxon>environmental samples</taxon>
    </lineage>
</organism>
<gene>
    <name evidence="1" type="ORF">AVDCRST_MAG73-3149</name>
</gene>
<dbReference type="EMBL" id="CADCWE010000206">
    <property type="protein sequence ID" value="CAA9554194.1"/>
    <property type="molecule type" value="Genomic_DNA"/>
</dbReference>
<evidence type="ECO:0000313" key="1">
    <source>
        <dbReference type="EMBL" id="CAA9554194.1"/>
    </source>
</evidence>
<reference evidence="1" key="1">
    <citation type="submission" date="2020-02" db="EMBL/GenBank/DDBJ databases">
        <authorList>
            <person name="Meier V. D."/>
        </authorList>
    </citation>
    <scope>NUCLEOTIDE SEQUENCE</scope>
    <source>
        <strain evidence="1">AVDCRST_MAG73</strain>
    </source>
</reference>
<accession>A0A6J4UNI1</accession>
<dbReference type="AlphaFoldDB" id="A0A6J4UNI1"/>